<dbReference type="Proteomes" id="UP001153069">
    <property type="component" value="Unassembled WGS sequence"/>
</dbReference>
<evidence type="ECO:0000256" key="1">
    <source>
        <dbReference type="SAM" id="MobiDB-lite"/>
    </source>
</evidence>
<gene>
    <name evidence="2" type="ORF">SEMRO_580_G170120.1</name>
</gene>
<organism evidence="2 3">
    <name type="scientific">Seminavis robusta</name>
    <dbReference type="NCBI Taxonomy" id="568900"/>
    <lineage>
        <taxon>Eukaryota</taxon>
        <taxon>Sar</taxon>
        <taxon>Stramenopiles</taxon>
        <taxon>Ochrophyta</taxon>
        <taxon>Bacillariophyta</taxon>
        <taxon>Bacillariophyceae</taxon>
        <taxon>Bacillariophycidae</taxon>
        <taxon>Naviculales</taxon>
        <taxon>Naviculaceae</taxon>
        <taxon>Seminavis</taxon>
    </lineage>
</organism>
<proteinExistence type="predicted"/>
<feature type="region of interest" description="Disordered" evidence="1">
    <location>
        <begin position="259"/>
        <end position="283"/>
    </location>
</feature>
<sequence>MLIKDCGWVYPPDVDLPYVGPQEKARPWGQIFDEEENFRAPSRRITHFYHGTIEKNMKYGHLIFTEERRESRQAHRWNSYVRSDVLRSEYSEGHWIMSGDTRKCWDQRMNDKKAATAKKRDLWEESDDDEKVVECACISTFIYKDCIAKQYTVDMIDKDAVIQAFSPFCKHPHIMDPSMDWEELADKTKRWCCYQHYHSNFFRSSKGECSPLPWCVEKYIKQCYGGASALYTGFKTKRQRAAERYTGKKAKKLTMVESKSANKKAFSKSKGKENEVSSSSDSE</sequence>
<reference evidence="2" key="1">
    <citation type="submission" date="2020-06" db="EMBL/GenBank/DDBJ databases">
        <authorList>
            <consortium name="Plant Systems Biology data submission"/>
        </authorList>
    </citation>
    <scope>NUCLEOTIDE SEQUENCE</scope>
    <source>
        <strain evidence="2">D6</strain>
    </source>
</reference>
<evidence type="ECO:0000313" key="3">
    <source>
        <dbReference type="Proteomes" id="UP001153069"/>
    </source>
</evidence>
<evidence type="ECO:0000313" key="2">
    <source>
        <dbReference type="EMBL" id="CAB9513241.1"/>
    </source>
</evidence>
<accession>A0A9N8E615</accession>
<dbReference type="EMBL" id="CAICTM010000579">
    <property type="protein sequence ID" value="CAB9513241.1"/>
    <property type="molecule type" value="Genomic_DNA"/>
</dbReference>
<keyword evidence="3" id="KW-1185">Reference proteome</keyword>
<name>A0A9N8E615_9STRA</name>
<dbReference type="AlphaFoldDB" id="A0A9N8E615"/>
<comment type="caution">
    <text evidence="2">The sequence shown here is derived from an EMBL/GenBank/DDBJ whole genome shotgun (WGS) entry which is preliminary data.</text>
</comment>
<protein>
    <submittedName>
        <fullName evidence="2">Uncharacterized protein</fullName>
    </submittedName>
</protein>